<name>A0ABQ9P272_9PEZI</name>
<dbReference type="InterPro" id="IPR038506">
    <property type="entry name" value="GLE1-like_sf"/>
</dbReference>
<dbReference type="PANTHER" id="PTHR12960:SF0">
    <property type="entry name" value="MRNA EXPORT FACTOR GLE1"/>
    <property type="match status" value="1"/>
</dbReference>
<evidence type="ECO:0000256" key="8">
    <source>
        <dbReference type="ARBA" id="ARBA00023242"/>
    </source>
</evidence>
<evidence type="ECO:0000256" key="3">
    <source>
        <dbReference type="ARBA" id="ARBA00022448"/>
    </source>
</evidence>
<proteinExistence type="inferred from homology"/>
<keyword evidence="6" id="KW-0811">Translocation</keyword>
<keyword evidence="7" id="KW-0906">Nuclear pore complex</keyword>
<keyword evidence="5" id="KW-0653">Protein transport</keyword>
<evidence type="ECO:0000256" key="1">
    <source>
        <dbReference type="ARBA" id="ARBA00004567"/>
    </source>
</evidence>
<keyword evidence="13" id="KW-1185">Reference proteome</keyword>
<evidence type="ECO:0000313" key="12">
    <source>
        <dbReference type="EMBL" id="KAJ9668714.1"/>
    </source>
</evidence>
<feature type="region of interest" description="Disordered" evidence="11">
    <location>
        <begin position="1"/>
        <end position="43"/>
    </location>
</feature>
<gene>
    <name evidence="12" type="ORF">H2201_001357</name>
</gene>
<feature type="compositionally biased region" description="Low complexity" evidence="11">
    <location>
        <begin position="211"/>
        <end position="228"/>
    </location>
</feature>
<dbReference type="EMBL" id="JAPDRL010000006">
    <property type="protein sequence ID" value="KAJ9668714.1"/>
    <property type="molecule type" value="Genomic_DNA"/>
</dbReference>
<keyword evidence="8" id="KW-0539">Nucleus</keyword>
<comment type="subcellular location">
    <subcellularLocation>
        <location evidence="1">Nucleus</location>
        <location evidence="1">Nuclear pore complex</location>
    </subcellularLocation>
</comment>
<dbReference type="Proteomes" id="UP001172684">
    <property type="component" value="Unassembled WGS sequence"/>
</dbReference>
<evidence type="ECO:0000256" key="4">
    <source>
        <dbReference type="ARBA" id="ARBA00022816"/>
    </source>
</evidence>
<dbReference type="Gene3D" id="1.25.40.510">
    <property type="entry name" value="GLE1-like"/>
    <property type="match status" value="1"/>
</dbReference>
<keyword evidence="3" id="KW-0813">Transport</keyword>
<feature type="compositionally biased region" description="Basic and acidic residues" evidence="11">
    <location>
        <begin position="162"/>
        <end position="200"/>
    </location>
</feature>
<feature type="region of interest" description="Disordered" evidence="11">
    <location>
        <begin position="162"/>
        <end position="233"/>
    </location>
</feature>
<comment type="similarity">
    <text evidence="2">Belongs to the GLE1 family.</text>
</comment>
<evidence type="ECO:0000256" key="10">
    <source>
        <dbReference type="ARBA" id="ARBA00029983"/>
    </source>
</evidence>
<sequence length="553" mass="62802">MASSSLNGLDSPAKQLHREARRSRSSRGEEPADSPSRQLHREFGQLYLDSDRSFLARLDEAAEERAKEHVEALEYSKAQHERVRQNADIARLRFELELEKERQKREDDERRALERERRELAEQETAERQRQREALERIEAERQKAAEEAKAVAEAEARLRVQQERQAAEKAKREAEQAESDRKAREAAEAAEKTSREEKPQVVPPTTTAVSQSAPSQPQAPGASSPASDVSHLVSPLAQKEAIHQQYVELHKRLKDFRRWMNGLRAQYPTLKAKMGPHRREMKTQISKLTKVRGANATPLSAIRAIFKDALSYQEGPTVDARQYFVTPLPVASEAEAQVPALLLFLMNSFAKLIFAQFIDEGGTGREVDHVGLCAGQIFAQNEHRFHGIPFTDLLLCKFHVFCPVLFGIYGDSKTDAGKRRIGWRWDSDEGQWVDTKKHSERMTGLGAGFASISLRDFSKAKNFRTFYPNSNYWRALSNIVNTPPRDVTDTHYLVLKSLTERFAAKFIQFYGHAAIVVLRKALLEFPKYKKSVASDALGTVAEAIKRDFHVTL</sequence>
<keyword evidence="4" id="KW-0509">mRNA transport</keyword>
<evidence type="ECO:0000313" key="13">
    <source>
        <dbReference type="Proteomes" id="UP001172684"/>
    </source>
</evidence>
<evidence type="ECO:0000256" key="11">
    <source>
        <dbReference type="SAM" id="MobiDB-lite"/>
    </source>
</evidence>
<protein>
    <recommendedName>
        <fullName evidence="9">mRNA export factor GLE1</fullName>
    </recommendedName>
    <alternativeName>
        <fullName evidence="10">Nucleoporin GLE1</fullName>
    </alternativeName>
</protein>
<dbReference type="PANTHER" id="PTHR12960">
    <property type="entry name" value="GLE-1-RELATED"/>
    <property type="match status" value="1"/>
</dbReference>
<evidence type="ECO:0000256" key="7">
    <source>
        <dbReference type="ARBA" id="ARBA00023132"/>
    </source>
</evidence>
<evidence type="ECO:0000256" key="6">
    <source>
        <dbReference type="ARBA" id="ARBA00023010"/>
    </source>
</evidence>
<evidence type="ECO:0000256" key="5">
    <source>
        <dbReference type="ARBA" id="ARBA00022927"/>
    </source>
</evidence>
<accession>A0ABQ9P272</accession>
<organism evidence="12 13">
    <name type="scientific">Coniosporium apollinis</name>
    <dbReference type="NCBI Taxonomy" id="61459"/>
    <lineage>
        <taxon>Eukaryota</taxon>
        <taxon>Fungi</taxon>
        <taxon>Dikarya</taxon>
        <taxon>Ascomycota</taxon>
        <taxon>Pezizomycotina</taxon>
        <taxon>Dothideomycetes</taxon>
        <taxon>Dothideomycetes incertae sedis</taxon>
        <taxon>Coniosporium</taxon>
    </lineage>
</organism>
<dbReference type="InterPro" id="IPR012476">
    <property type="entry name" value="GLE1"/>
</dbReference>
<evidence type="ECO:0000256" key="9">
    <source>
        <dbReference type="ARBA" id="ARBA00026227"/>
    </source>
</evidence>
<feature type="region of interest" description="Disordered" evidence="11">
    <location>
        <begin position="98"/>
        <end position="132"/>
    </location>
</feature>
<comment type="caution">
    <text evidence="12">The sequence shown here is derived from an EMBL/GenBank/DDBJ whole genome shotgun (WGS) entry which is preliminary data.</text>
</comment>
<reference evidence="12" key="1">
    <citation type="submission" date="2022-10" db="EMBL/GenBank/DDBJ databases">
        <title>Culturing micro-colonial fungi from biological soil crusts in the Mojave desert and describing Neophaeococcomyces mojavensis, and introducing the new genera and species Taxawa tesnikishii.</title>
        <authorList>
            <person name="Kurbessoian T."/>
            <person name="Stajich J.E."/>
        </authorList>
    </citation>
    <scope>NUCLEOTIDE SEQUENCE</scope>
    <source>
        <strain evidence="12">TK_1</strain>
    </source>
</reference>
<evidence type="ECO:0000256" key="2">
    <source>
        <dbReference type="ARBA" id="ARBA00011056"/>
    </source>
</evidence>
<dbReference type="Pfam" id="PF07817">
    <property type="entry name" value="GLE1"/>
    <property type="match status" value="1"/>
</dbReference>